<feature type="compositionally biased region" description="Polar residues" evidence="2">
    <location>
        <begin position="31"/>
        <end position="59"/>
    </location>
</feature>
<protein>
    <recommendedName>
        <fullName evidence="3">V-SNARE coiled-coil homology domain-containing protein</fullName>
    </recommendedName>
</protein>
<reference evidence="5" key="1">
    <citation type="journal article" date="2010" name="Science">
        <title>Signatures of adaptation to obligate biotrophy in the Hyaloperonospora arabidopsidis genome.</title>
        <authorList>
            <person name="Baxter L."/>
            <person name="Tripathy S."/>
            <person name="Ishaque N."/>
            <person name="Boot N."/>
            <person name="Cabral A."/>
            <person name="Kemen E."/>
            <person name="Thines M."/>
            <person name="Ah-Fong A."/>
            <person name="Anderson R."/>
            <person name="Badejoko W."/>
            <person name="Bittner-Eddy P."/>
            <person name="Boore J.L."/>
            <person name="Chibucos M.C."/>
            <person name="Coates M."/>
            <person name="Dehal P."/>
            <person name="Delehaunty K."/>
            <person name="Dong S."/>
            <person name="Downton P."/>
            <person name="Dumas B."/>
            <person name="Fabro G."/>
            <person name="Fronick C."/>
            <person name="Fuerstenberg S.I."/>
            <person name="Fulton L."/>
            <person name="Gaulin E."/>
            <person name="Govers F."/>
            <person name="Hughes L."/>
            <person name="Humphray S."/>
            <person name="Jiang R.H."/>
            <person name="Judelson H."/>
            <person name="Kamoun S."/>
            <person name="Kyung K."/>
            <person name="Meijer H."/>
            <person name="Minx P."/>
            <person name="Morris P."/>
            <person name="Nelson J."/>
            <person name="Phuntumart V."/>
            <person name="Qutob D."/>
            <person name="Rehmany A."/>
            <person name="Rougon-Cardoso A."/>
            <person name="Ryden P."/>
            <person name="Torto-Alalibo T."/>
            <person name="Studholme D."/>
            <person name="Wang Y."/>
            <person name="Win J."/>
            <person name="Wood J."/>
            <person name="Clifton S.W."/>
            <person name="Rogers J."/>
            <person name="Van den Ackerveken G."/>
            <person name="Jones J.D."/>
            <person name="McDowell J.M."/>
            <person name="Beynon J."/>
            <person name="Tyler B.M."/>
        </authorList>
    </citation>
    <scope>NUCLEOTIDE SEQUENCE [LARGE SCALE GENOMIC DNA]</scope>
    <source>
        <strain evidence="5">Emoy2</strain>
    </source>
</reference>
<dbReference type="EMBL" id="JH598047">
    <property type="status" value="NOT_ANNOTATED_CDS"/>
    <property type="molecule type" value="Genomic_DNA"/>
</dbReference>
<sequence length="103" mass="11893">MARLSTPGMLQNMKKHVSWYEDERRWLMGHRTTNGNDTTAKSRTGSSAAKDSLVQAQQRLSERGEKLNDLGLKTEQMKKTSEDFYQTMKVLNDKNASKKCYEF</sequence>
<dbReference type="EnsemblProtists" id="HpaT811676">
    <property type="protein sequence ID" value="HpaP811676"/>
    <property type="gene ID" value="HpaG811676"/>
</dbReference>
<dbReference type="STRING" id="559515.M4BYM8"/>
<dbReference type="HOGENOM" id="CLU_2268989_0_0_1"/>
<evidence type="ECO:0000313" key="5">
    <source>
        <dbReference type="Proteomes" id="UP000011713"/>
    </source>
</evidence>
<reference evidence="4" key="2">
    <citation type="submission" date="2015-06" db="UniProtKB">
        <authorList>
            <consortium name="EnsemblProtists"/>
        </authorList>
    </citation>
    <scope>IDENTIFICATION</scope>
    <source>
        <strain evidence="4">Emoy2</strain>
    </source>
</reference>
<dbReference type="PROSITE" id="PS50892">
    <property type="entry name" value="V_SNARE"/>
    <property type="match status" value="1"/>
</dbReference>
<keyword evidence="1" id="KW-0175">Coiled coil</keyword>
<dbReference type="SUPFAM" id="SSF58038">
    <property type="entry name" value="SNARE fusion complex"/>
    <property type="match status" value="1"/>
</dbReference>
<dbReference type="InterPro" id="IPR042855">
    <property type="entry name" value="V_SNARE_CC"/>
</dbReference>
<evidence type="ECO:0000256" key="1">
    <source>
        <dbReference type="PROSITE-ProRule" id="PRU00290"/>
    </source>
</evidence>
<dbReference type="InParanoid" id="M4BYM8"/>
<organism evidence="4 5">
    <name type="scientific">Hyaloperonospora arabidopsidis (strain Emoy2)</name>
    <name type="common">Downy mildew agent</name>
    <name type="synonym">Peronospora arabidopsidis</name>
    <dbReference type="NCBI Taxonomy" id="559515"/>
    <lineage>
        <taxon>Eukaryota</taxon>
        <taxon>Sar</taxon>
        <taxon>Stramenopiles</taxon>
        <taxon>Oomycota</taxon>
        <taxon>Peronosporomycetes</taxon>
        <taxon>Peronosporales</taxon>
        <taxon>Peronosporaceae</taxon>
        <taxon>Hyaloperonospora</taxon>
    </lineage>
</organism>
<accession>M4BYM8</accession>
<dbReference type="Proteomes" id="UP000011713">
    <property type="component" value="Unassembled WGS sequence"/>
</dbReference>
<dbReference type="CDD" id="cd15873">
    <property type="entry name" value="R-SNARE_STXBP5_6"/>
    <property type="match status" value="1"/>
</dbReference>
<feature type="region of interest" description="Disordered" evidence="2">
    <location>
        <begin position="30"/>
        <end position="59"/>
    </location>
</feature>
<evidence type="ECO:0000259" key="3">
    <source>
        <dbReference type="PROSITE" id="PS50892"/>
    </source>
</evidence>
<dbReference type="AlphaFoldDB" id="M4BYM8"/>
<evidence type="ECO:0000256" key="2">
    <source>
        <dbReference type="SAM" id="MobiDB-lite"/>
    </source>
</evidence>
<keyword evidence="5" id="KW-1185">Reference proteome</keyword>
<evidence type="ECO:0000313" key="4">
    <source>
        <dbReference type="EnsemblProtists" id="HpaP811676"/>
    </source>
</evidence>
<dbReference type="eggNOG" id="ENOG502SFQS">
    <property type="taxonomic scope" value="Eukaryota"/>
</dbReference>
<dbReference type="VEuPathDB" id="FungiDB:HpaG811676"/>
<feature type="domain" description="V-SNARE coiled-coil homology" evidence="3">
    <location>
        <begin position="38"/>
        <end position="98"/>
    </location>
</feature>
<proteinExistence type="predicted"/>
<name>M4BYM8_HYAAE</name>
<dbReference type="Gene3D" id="1.20.5.110">
    <property type="match status" value="1"/>
</dbReference>